<protein>
    <submittedName>
        <fullName evidence="1">Uncharacterized protein</fullName>
    </submittedName>
</protein>
<accession>A0A0A8ZJE8</accession>
<proteinExistence type="predicted"/>
<reference evidence="1" key="2">
    <citation type="journal article" date="2015" name="Data Brief">
        <title>Shoot transcriptome of the giant reed, Arundo donax.</title>
        <authorList>
            <person name="Barrero R.A."/>
            <person name="Guerrero F.D."/>
            <person name="Moolhuijzen P."/>
            <person name="Goolsby J.A."/>
            <person name="Tidwell J."/>
            <person name="Bellgard S.E."/>
            <person name="Bellgard M.I."/>
        </authorList>
    </citation>
    <scope>NUCLEOTIDE SEQUENCE</scope>
    <source>
        <tissue evidence="1">Shoot tissue taken approximately 20 cm above the soil surface</tissue>
    </source>
</reference>
<name>A0A0A8ZJE8_ARUDO</name>
<reference evidence="1" key="1">
    <citation type="submission" date="2014-09" db="EMBL/GenBank/DDBJ databases">
        <authorList>
            <person name="Magalhaes I.L.F."/>
            <person name="Oliveira U."/>
            <person name="Santos F.R."/>
            <person name="Vidigal T.H.D.A."/>
            <person name="Brescovit A.D."/>
            <person name="Santos A.J."/>
        </authorList>
    </citation>
    <scope>NUCLEOTIDE SEQUENCE</scope>
    <source>
        <tissue evidence="1">Shoot tissue taken approximately 20 cm above the soil surface</tissue>
    </source>
</reference>
<sequence length="21" mass="2598">MKMWPLQPSHQCRLVRYLLPT</sequence>
<organism evidence="1">
    <name type="scientific">Arundo donax</name>
    <name type="common">Giant reed</name>
    <name type="synonym">Donax arundinaceus</name>
    <dbReference type="NCBI Taxonomy" id="35708"/>
    <lineage>
        <taxon>Eukaryota</taxon>
        <taxon>Viridiplantae</taxon>
        <taxon>Streptophyta</taxon>
        <taxon>Embryophyta</taxon>
        <taxon>Tracheophyta</taxon>
        <taxon>Spermatophyta</taxon>
        <taxon>Magnoliopsida</taxon>
        <taxon>Liliopsida</taxon>
        <taxon>Poales</taxon>
        <taxon>Poaceae</taxon>
        <taxon>PACMAD clade</taxon>
        <taxon>Arundinoideae</taxon>
        <taxon>Arundineae</taxon>
        <taxon>Arundo</taxon>
    </lineage>
</organism>
<dbReference type="AlphaFoldDB" id="A0A0A8ZJE8"/>
<evidence type="ECO:0000313" key="1">
    <source>
        <dbReference type="EMBL" id="JAD34977.1"/>
    </source>
</evidence>
<dbReference type="EMBL" id="GBRH01262918">
    <property type="protein sequence ID" value="JAD34977.1"/>
    <property type="molecule type" value="Transcribed_RNA"/>
</dbReference>